<proteinExistence type="predicted"/>
<keyword evidence="3" id="KW-1185">Reference proteome</keyword>
<dbReference type="InterPro" id="IPR057253">
    <property type="entry name" value="CoiA-like_N"/>
</dbReference>
<evidence type="ECO:0000259" key="1">
    <source>
        <dbReference type="Pfam" id="PF25164"/>
    </source>
</evidence>
<feature type="domain" description="Competence protein CoiA-like N-terminal" evidence="1">
    <location>
        <begin position="22"/>
        <end position="52"/>
    </location>
</feature>
<reference evidence="2 3" key="1">
    <citation type="submission" date="2018-12" db="EMBL/GenBank/DDBJ databases">
        <title>Deinococcus radiophilus ATCC 27603 genome sequencing and assembly.</title>
        <authorList>
            <person name="Maclea K.S."/>
            <person name="Maynard C.R."/>
        </authorList>
    </citation>
    <scope>NUCLEOTIDE SEQUENCE [LARGE SCALE GENOMIC DNA]</scope>
    <source>
        <strain evidence="2 3">ATCC 27603</strain>
    </source>
</reference>
<dbReference type="Pfam" id="PF25164">
    <property type="entry name" value="CoiA_N"/>
    <property type="match status" value="1"/>
</dbReference>
<sequence>MSTLNLALDHQGMLVSALTAPRRAKYICLECGGALLVKRGEQRAAHFAHDASHPGGCSGESVTHLAAKRLLRSQVEAELVQDRSVRWAQCCPGVDVTQRCRMRTTLAQAYEVEGRWSVQEEVAHGHYRFDVAVVVGGQAVFGFEVFHRHQIPDEKAAGLAVPWLELVAEDILEFKPRVPFRGSYSNSRCPDCERLSGTLRERQLRDAQRGEQSRKFVAEVEQVQRTWANILNTARALDRQGKRR</sequence>
<evidence type="ECO:0000313" key="2">
    <source>
        <dbReference type="EMBL" id="RTR26366.1"/>
    </source>
</evidence>
<organism evidence="2 3">
    <name type="scientific">Deinococcus radiophilus</name>
    <dbReference type="NCBI Taxonomy" id="32062"/>
    <lineage>
        <taxon>Bacteria</taxon>
        <taxon>Thermotogati</taxon>
        <taxon>Deinococcota</taxon>
        <taxon>Deinococci</taxon>
        <taxon>Deinococcales</taxon>
        <taxon>Deinococcaceae</taxon>
        <taxon>Deinococcus</taxon>
    </lineage>
</organism>
<dbReference type="EMBL" id="RXPE01000016">
    <property type="protein sequence ID" value="RTR26366.1"/>
    <property type="molecule type" value="Genomic_DNA"/>
</dbReference>
<comment type="caution">
    <text evidence="2">The sequence shown here is derived from an EMBL/GenBank/DDBJ whole genome shotgun (WGS) entry which is preliminary data.</text>
</comment>
<name>A0A431VT29_9DEIO</name>
<gene>
    <name evidence="2" type="ORF">EJ104_08475</name>
</gene>
<evidence type="ECO:0000313" key="3">
    <source>
        <dbReference type="Proteomes" id="UP000277766"/>
    </source>
</evidence>
<dbReference type="AlphaFoldDB" id="A0A431VT29"/>
<accession>A0A431VT29</accession>
<dbReference type="Proteomes" id="UP000277766">
    <property type="component" value="Unassembled WGS sequence"/>
</dbReference>
<dbReference type="OrthoDB" id="3784230at2"/>
<protein>
    <recommendedName>
        <fullName evidence="1">Competence protein CoiA-like N-terminal domain-containing protein</fullName>
    </recommendedName>
</protein>
<dbReference type="RefSeq" id="WP_126352299.1">
    <property type="nucleotide sequence ID" value="NZ_CP086384.1"/>
</dbReference>